<dbReference type="STRING" id="1542390.KX01_1838"/>
<name>A0A1J0KUU8_9GAMM</name>
<evidence type="ECO:0000256" key="3">
    <source>
        <dbReference type="ARBA" id="ARBA00009528"/>
    </source>
</evidence>
<dbReference type="HAMAP" id="MF_00181">
    <property type="entry name" value="Cytosol_peptidase_M17"/>
    <property type="match status" value="1"/>
</dbReference>
<dbReference type="OrthoDB" id="9809354at2"/>
<feature type="binding site" evidence="8">
    <location>
        <position position="274"/>
    </location>
    <ligand>
        <name>Mn(2+)</name>
        <dbReference type="ChEBI" id="CHEBI:29035"/>
        <label>2</label>
    </ligand>
</feature>
<protein>
    <recommendedName>
        <fullName evidence="8">Probable cytosol aminopeptidase</fullName>
        <ecNumber evidence="8">3.4.11.1</ecNumber>
    </recommendedName>
    <alternativeName>
        <fullName evidence="8">Leucine aminopeptidase</fullName>
        <shortName evidence="8">LAP</shortName>
        <ecNumber evidence="8">3.4.11.10</ecNumber>
    </alternativeName>
    <alternativeName>
        <fullName evidence="8">Leucyl aminopeptidase</fullName>
    </alternativeName>
</protein>
<dbReference type="GO" id="GO:0006508">
    <property type="term" value="P:proteolysis"/>
    <property type="evidence" value="ECO:0007669"/>
    <property type="project" value="UniProtKB-KW"/>
</dbReference>
<dbReference type="NCBIfam" id="NF002074">
    <property type="entry name" value="PRK00913.1-4"/>
    <property type="match status" value="1"/>
</dbReference>
<reference evidence="11" key="1">
    <citation type="submission" date="2014-10" db="EMBL/GenBank/DDBJ databases">
        <authorList>
            <person name="Kuske C.R."/>
            <person name="Challacombe J.F."/>
            <person name="Daligault H.E."/>
            <person name="Davenport K.W."/>
            <person name="Johnson S.L."/>
            <person name="Siddaramappa S."/>
            <person name="Petersen J.M."/>
        </authorList>
    </citation>
    <scope>NUCLEOTIDE SEQUENCE [LARGE SCALE GENOMIC DNA]</scope>
    <source>
        <strain evidence="11">CA97-1460</strain>
    </source>
</reference>
<evidence type="ECO:0000256" key="1">
    <source>
        <dbReference type="ARBA" id="ARBA00000135"/>
    </source>
</evidence>
<comment type="similarity">
    <text evidence="3 8">Belongs to the peptidase M17 family.</text>
</comment>
<dbReference type="AlphaFoldDB" id="A0A1J0KUU8"/>
<dbReference type="PANTHER" id="PTHR11963:SF23">
    <property type="entry name" value="CYTOSOL AMINOPEPTIDASE"/>
    <property type="match status" value="1"/>
</dbReference>
<proteinExistence type="inferred from homology"/>
<keyword evidence="6 8" id="KW-0378">Hydrolase</keyword>
<dbReference type="Proteomes" id="UP000182521">
    <property type="component" value="Chromosome"/>
</dbReference>
<evidence type="ECO:0000256" key="5">
    <source>
        <dbReference type="ARBA" id="ARBA00022670"/>
    </source>
</evidence>
<evidence type="ECO:0000259" key="9">
    <source>
        <dbReference type="PROSITE" id="PS00631"/>
    </source>
</evidence>
<dbReference type="CDD" id="cd00433">
    <property type="entry name" value="Peptidase_M17"/>
    <property type="match status" value="1"/>
</dbReference>
<feature type="active site" evidence="8">
    <location>
        <position position="263"/>
    </location>
</feature>
<comment type="catalytic activity">
    <reaction evidence="2 8">
        <text>Release of an N-terminal amino acid, preferentially leucine, but not glutamic or aspartic acids.</text>
        <dbReference type="EC" id="3.4.11.10"/>
    </reaction>
</comment>
<dbReference type="RefSeq" id="WP_071664683.1">
    <property type="nucleotide sequence ID" value="NZ_CP009654.1"/>
</dbReference>
<dbReference type="PROSITE" id="PS00631">
    <property type="entry name" value="CYTOSOL_AP"/>
    <property type="match status" value="1"/>
</dbReference>
<dbReference type="Pfam" id="PF02789">
    <property type="entry name" value="Peptidase_M17_N"/>
    <property type="match status" value="1"/>
</dbReference>
<evidence type="ECO:0000256" key="8">
    <source>
        <dbReference type="HAMAP-Rule" id="MF_00181"/>
    </source>
</evidence>
<dbReference type="GO" id="GO:0030145">
    <property type="term" value="F:manganese ion binding"/>
    <property type="evidence" value="ECO:0007669"/>
    <property type="project" value="UniProtKB-UniRule"/>
</dbReference>
<dbReference type="InterPro" id="IPR023042">
    <property type="entry name" value="Peptidase_M17_leu_NH2_pept"/>
</dbReference>
<keyword evidence="7 8" id="KW-0464">Manganese</keyword>
<feature type="domain" description="Cytosol aminopeptidase" evidence="9">
    <location>
        <begin position="331"/>
        <end position="338"/>
    </location>
</feature>
<feature type="active site" evidence="8">
    <location>
        <position position="337"/>
    </location>
</feature>
<feature type="binding site" evidence="8">
    <location>
        <position position="251"/>
    </location>
    <ligand>
        <name>Mn(2+)</name>
        <dbReference type="ChEBI" id="CHEBI:29035"/>
        <label>2</label>
    </ligand>
</feature>
<dbReference type="InterPro" id="IPR011356">
    <property type="entry name" value="Leucine_aapep/pepB"/>
</dbReference>
<evidence type="ECO:0000256" key="6">
    <source>
        <dbReference type="ARBA" id="ARBA00022801"/>
    </source>
</evidence>
<dbReference type="KEGG" id="frc:KX01_1838"/>
<feature type="binding site" evidence="8">
    <location>
        <position position="256"/>
    </location>
    <ligand>
        <name>Mn(2+)</name>
        <dbReference type="ChEBI" id="CHEBI:29035"/>
        <label>1</label>
    </ligand>
</feature>
<dbReference type="Gene3D" id="3.40.220.10">
    <property type="entry name" value="Leucine Aminopeptidase, subunit E, domain 1"/>
    <property type="match status" value="1"/>
</dbReference>
<dbReference type="PANTHER" id="PTHR11963">
    <property type="entry name" value="LEUCINE AMINOPEPTIDASE-RELATED"/>
    <property type="match status" value="1"/>
</dbReference>
<dbReference type="GO" id="GO:0070006">
    <property type="term" value="F:metalloaminopeptidase activity"/>
    <property type="evidence" value="ECO:0007669"/>
    <property type="project" value="InterPro"/>
</dbReference>
<comment type="function">
    <text evidence="8">Presumably involved in the processing and regular turnover of intracellular proteins. Catalyzes the removal of unsubstituted N-terminal amino acids from various peptides.</text>
</comment>
<feature type="binding site" evidence="8">
    <location>
        <position position="335"/>
    </location>
    <ligand>
        <name>Mn(2+)</name>
        <dbReference type="ChEBI" id="CHEBI:29035"/>
        <label>2</label>
    </ligand>
</feature>
<evidence type="ECO:0000256" key="7">
    <source>
        <dbReference type="ARBA" id="ARBA00023211"/>
    </source>
</evidence>
<feature type="binding site" evidence="8">
    <location>
        <position position="335"/>
    </location>
    <ligand>
        <name>Mn(2+)</name>
        <dbReference type="ChEBI" id="CHEBI:29035"/>
        <label>1</label>
    </ligand>
</feature>
<keyword evidence="5 8" id="KW-0645">Protease</keyword>
<keyword evidence="4 8" id="KW-0031">Aminopeptidase</keyword>
<dbReference type="EC" id="3.4.11.10" evidence="8"/>
<dbReference type="SUPFAM" id="SSF53187">
    <property type="entry name" value="Zn-dependent exopeptidases"/>
    <property type="match status" value="1"/>
</dbReference>
<dbReference type="Pfam" id="PF00883">
    <property type="entry name" value="Peptidase_M17"/>
    <property type="match status" value="1"/>
</dbReference>
<evidence type="ECO:0000313" key="10">
    <source>
        <dbReference type="EMBL" id="APC97455.1"/>
    </source>
</evidence>
<dbReference type="SUPFAM" id="SSF52949">
    <property type="entry name" value="Macro domain-like"/>
    <property type="match status" value="1"/>
</dbReference>
<dbReference type="InterPro" id="IPR043472">
    <property type="entry name" value="Macro_dom-like"/>
</dbReference>
<comment type="catalytic activity">
    <reaction evidence="1 8">
        <text>Release of an N-terminal amino acid, Xaa-|-Yaa-, in which Xaa is preferably Leu, but may be other amino acids including Pro although not Arg or Lys, and Yaa may be Pro. Amino acid amides and methyl esters are also readily hydrolyzed, but rates on arylamides are exceedingly low.</text>
        <dbReference type="EC" id="3.4.11.1"/>
    </reaction>
</comment>
<keyword evidence="8" id="KW-0963">Cytoplasm</keyword>
<accession>A0A1J0KUU8</accession>
<dbReference type="Gene3D" id="3.40.630.10">
    <property type="entry name" value="Zn peptidases"/>
    <property type="match status" value="1"/>
</dbReference>
<keyword evidence="8" id="KW-0479">Metal-binding</keyword>
<feature type="binding site" evidence="8">
    <location>
        <position position="256"/>
    </location>
    <ligand>
        <name>Mn(2+)</name>
        <dbReference type="ChEBI" id="CHEBI:29035"/>
        <label>2</label>
    </ligand>
</feature>
<feature type="binding site" evidence="8">
    <location>
        <position position="333"/>
    </location>
    <ligand>
        <name>Mn(2+)</name>
        <dbReference type="ChEBI" id="CHEBI:29035"/>
        <label>1</label>
    </ligand>
</feature>
<dbReference type="PRINTS" id="PR00481">
    <property type="entry name" value="LAMNOPPTDASE"/>
</dbReference>
<dbReference type="GO" id="GO:0005737">
    <property type="term" value="C:cytoplasm"/>
    <property type="evidence" value="ECO:0007669"/>
    <property type="project" value="UniProtKB-SubCell"/>
</dbReference>
<dbReference type="EMBL" id="CP009654">
    <property type="protein sequence ID" value="APC97455.1"/>
    <property type="molecule type" value="Genomic_DNA"/>
</dbReference>
<dbReference type="EC" id="3.4.11.1" evidence="8"/>
<evidence type="ECO:0000256" key="2">
    <source>
        <dbReference type="ARBA" id="ARBA00000967"/>
    </source>
</evidence>
<keyword evidence="11" id="KW-1185">Reference proteome</keyword>
<organism evidence="10 11">
    <name type="scientific">Francisella frigiditurris</name>
    <dbReference type="NCBI Taxonomy" id="1542390"/>
    <lineage>
        <taxon>Bacteria</taxon>
        <taxon>Pseudomonadati</taxon>
        <taxon>Pseudomonadota</taxon>
        <taxon>Gammaproteobacteria</taxon>
        <taxon>Thiotrichales</taxon>
        <taxon>Francisellaceae</taxon>
        <taxon>Francisella</taxon>
    </lineage>
</organism>
<comment type="cofactor">
    <cofactor evidence="8">
        <name>Mn(2+)</name>
        <dbReference type="ChEBI" id="CHEBI:29035"/>
    </cofactor>
    <text evidence="8">Binds 2 manganese ions per subunit.</text>
</comment>
<dbReference type="InterPro" id="IPR008283">
    <property type="entry name" value="Peptidase_M17_N"/>
</dbReference>
<dbReference type="InterPro" id="IPR000819">
    <property type="entry name" value="Peptidase_M17_C"/>
</dbReference>
<gene>
    <name evidence="8" type="primary">pepA</name>
    <name evidence="10" type="ORF">KX01_1838</name>
</gene>
<evidence type="ECO:0000256" key="4">
    <source>
        <dbReference type="ARBA" id="ARBA00022438"/>
    </source>
</evidence>
<evidence type="ECO:0000313" key="11">
    <source>
        <dbReference type="Proteomes" id="UP000182521"/>
    </source>
</evidence>
<comment type="subcellular location">
    <subcellularLocation>
        <location evidence="8">Cytoplasm</location>
    </subcellularLocation>
</comment>
<sequence>MKLMINDQSTLATEIVLIFNDDIKKLTDNMKCPTSKALLDQKVFKAKFGEVLPLLHPEKKGLLVGLGESKNFLFPEFHKVVANVCKQLRQLDIQEISININYLVPRFSDVKQLASEVVRNFVSESYGFDALKSEKDTYSLESIEVVYEGSEDLEEATKVGSAIAFGQNYAKDLQNLPANVCTTDYLLNEARELTSKYDKFNLSYLDQNAMAELGMDCALAVGRGSDMSNYTVCMEYNGGGKEDAPIVLVGKGLVFDNGGVCIKPAVGMDSMKMDMGGAATVIGTMKTLAMLDLPINVVGVMALAENAVDARSYRPGDVLKTMKGITVEVSNTDAEGRLVLCDTLTYVEKYKPKVVINTATLTGAMIISLGDAYSGMFANSDNLANSLQNAAQISNDLVWRLPLHKPYLDKVKSDVADINNCGKDRSAGSIVAALFLSKFTENYEWAHLDIAGSAMGDFSNCKASGRPVPLLTHYLLSQVSK</sequence>